<feature type="transmembrane region" description="Helical" evidence="9">
    <location>
        <begin position="41"/>
        <end position="62"/>
    </location>
</feature>
<dbReference type="Pfam" id="PF02653">
    <property type="entry name" value="BPD_transp_2"/>
    <property type="match status" value="1"/>
</dbReference>
<comment type="similarity">
    <text evidence="8">Belongs to the binding-protein-dependent transport system permease family. LivHM subfamily.</text>
</comment>
<evidence type="ECO:0000256" key="2">
    <source>
        <dbReference type="ARBA" id="ARBA00022448"/>
    </source>
</evidence>
<feature type="transmembrane region" description="Helical" evidence="9">
    <location>
        <begin position="276"/>
        <end position="294"/>
    </location>
</feature>
<evidence type="ECO:0000256" key="5">
    <source>
        <dbReference type="ARBA" id="ARBA00022970"/>
    </source>
</evidence>
<evidence type="ECO:0000313" key="11">
    <source>
        <dbReference type="Proteomes" id="UP001363010"/>
    </source>
</evidence>
<evidence type="ECO:0000256" key="9">
    <source>
        <dbReference type="SAM" id="Phobius"/>
    </source>
</evidence>
<evidence type="ECO:0000256" key="3">
    <source>
        <dbReference type="ARBA" id="ARBA00022475"/>
    </source>
</evidence>
<evidence type="ECO:0000256" key="6">
    <source>
        <dbReference type="ARBA" id="ARBA00022989"/>
    </source>
</evidence>
<keyword evidence="7 9" id="KW-0472">Membrane</keyword>
<feature type="transmembrane region" description="Helical" evidence="9">
    <location>
        <begin position="68"/>
        <end position="88"/>
    </location>
</feature>
<feature type="transmembrane region" description="Helical" evidence="9">
    <location>
        <begin position="201"/>
        <end position="221"/>
    </location>
</feature>
<evidence type="ECO:0000256" key="1">
    <source>
        <dbReference type="ARBA" id="ARBA00004651"/>
    </source>
</evidence>
<protein>
    <submittedName>
        <fullName evidence="10">Branched-chain amino acid ABC transporter permease</fullName>
    </submittedName>
</protein>
<keyword evidence="3" id="KW-1003">Cell membrane</keyword>
<sequence>MSFIDILLSGQLLFAALLAGSLYGLVALGLNLVYGTMRMLNVAHGDIVMLGAYAAFVAYSALGIAPLYAMPLVALGGAGLGYLMYRTFFKRLLSSQRNGGGNRMEGNSLLLFFGLSIVIQNIMALAFSPNSQAYSYLDQVLHVGNVSMTGNRLLALAVAGGACLAVALFLRRSVTGLAMRALIERREAAYVVGVDVNRVQWLSFALGFGSAALAGALISMLEQFSPFVGFPLTIAGFIVIIMGGLGNLMAGLAAALLLGVIETYGVALTSATFRSVLLYGVFVLVLVLFPNGLLSRSAVARR</sequence>
<keyword evidence="6 9" id="KW-1133">Transmembrane helix</keyword>
<gene>
    <name evidence="10" type="ORF">WKW80_14940</name>
</gene>
<feature type="transmembrane region" description="Helical" evidence="9">
    <location>
        <begin position="153"/>
        <end position="170"/>
    </location>
</feature>
<proteinExistence type="inferred from homology"/>
<dbReference type="PANTHER" id="PTHR11795">
    <property type="entry name" value="BRANCHED-CHAIN AMINO ACID TRANSPORT SYSTEM PERMEASE PROTEIN LIVH"/>
    <property type="match status" value="1"/>
</dbReference>
<dbReference type="CDD" id="cd06582">
    <property type="entry name" value="TM_PBP1_LivH_like"/>
    <property type="match status" value="1"/>
</dbReference>
<dbReference type="RefSeq" id="WP_340364350.1">
    <property type="nucleotide sequence ID" value="NZ_JBBKZV010000007.1"/>
</dbReference>
<evidence type="ECO:0000256" key="7">
    <source>
        <dbReference type="ARBA" id="ARBA00023136"/>
    </source>
</evidence>
<comment type="caution">
    <text evidence="10">The sequence shown here is derived from an EMBL/GenBank/DDBJ whole genome shotgun (WGS) entry which is preliminary data.</text>
</comment>
<organism evidence="10 11">
    <name type="scientific">Variovorax humicola</name>
    <dbReference type="NCBI Taxonomy" id="1769758"/>
    <lineage>
        <taxon>Bacteria</taxon>
        <taxon>Pseudomonadati</taxon>
        <taxon>Pseudomonadota</taxon>
        <taxon>Betaproteobacteria</taxon>
        <taxon>Burkholderiales</taxon>
        <taxon>Comamonadaceae</taxon>
        <taxon>Variovorax</taxon>
    </lineage>
</organism>
<name>A0ABU8VZS5_9BURK</name>
<dbReference type="EMBL" id="JBBKZV010000007">
    <property type="protein sequence ID" value="MEJ8823316.1"/>
    <property type="molecule type" value="Genomic_DNA"/>
</dbReference>
<keyword evidence="4 9" id="KW-0812">Transmembrane</keyword>
<dbReference type="InterPro" id="IPR052157">
    <property type="entry name" value="BCAA_transport_permease"/>
</dbReference>
<feature type="transmembrane region" description="Helical" evidence="9">
    <location>
        <begin position="252"/>
        <end position="270"/>
    </location>
</feature>
<keyword evidence="11" id="KW-1185">Reference proteome</keyword>
<feature type="transmembrane region" description="Helical" evidence="9">
    <location>
        <begin position="109"/>
        <end position="127"/>
    </location>
</feature>
<evidence type="ECO:0000313" key="10">
    <source>
        <dbReference type="EMBL" id="MEJ8823316.1"/>
    </source>
</evidence>
<comment type="subcellular location">
    <subcellularLocation>
        <location evidence="1">Cell membrane</location>
        <topology evidence="1">Multi-pass membrane protein</topology>
    </subcellularLocation>
</comment>
<dbReference type="InterPro" id="IPR001851">
    <property type="entry name" value="ABC_transp_permease"/>
</dbReference>
<reference evidence="10 11" key="1">
    <citation type="submission" date="2024-03" db="EMBL/GenBank/DDBJ databases">
        <title>Novel species of the genus Variovorax.</title>
        <authorList>
            <person name="Liu Q."/>
            <person name="Xin Y.-H."/>
        </authorList>
    </citation>
    <scope>NUCLEOTIDE SEQUENCE [LARGE SCALE GENOMIC DNA]</scope>
    <source>
        <strain evidence="10 11">KACC 18501</strain>
    </source>
</reference>
<evidence type="ECO:0000256" key="4">
    <source>
        <dbReference type="ARBA" id="ARBA00022692"/>
    </source>
</evidence>
<feature type="transmembrane region" description="Helical" evidence="9">
    <location>
        <begin position="227"/>
        <end position="245"/>
    </location>
</feature>
<evidence type="ECO:0000256" key="8">
    <source>
        <dbReference type="ARBA" id="ARBA00037998"/>
    </source>
</evidence>
<keyword evidence="2" id="KW-0813">Transport</keyword>
<accession>A0ABU8VZS5</accession>
<keyword evidence="5" id="KW-0029">Amino-acid transport</keyword>
<dbReference type="PANTHER" id="PTHR11795:SF445">
    <property type="entry name" value="AMINO ACID ABC TRANSPORTER PERMEASE PROTEIN"/>
    <property type="match status" value="1"/>
</dbReference>
<dbReference type="Proteomes" id="UP001363010">
    <property type="component" value="Unassembled WGS sequence"/>
</dbReference>
<feature type="transmembrane region" description="Helical" evidence="9">
    <location>
        <begin position="12"/>
        <end position="34"/>
    </location>
</feature>